<feature type="compositionally biased region" description="Polar residues" evidence="1">
    <location>
        <begin position="8"/>
        <end position="17"/>
    </location>
</feature>
<comment type="caution">
    <text evidence="3">The sequence shown here is derived from an EMBL/GenBank/DDBJ whole genome shotgun (WGS) entry which is preliminary data.</text>
</comment>
<feature type="compositionally biased region" description="Polar residues" evidence="1">
    <location>
        <begin position="402"/>
        <end position="413"/>
    </location>
</feature>
<proteinExistence type="predicted"/>
<dbReference type="OrthoDB" id="3439035at2759"/>
<name>A0A9N8K9E6_9PEZI</name>
<keyword evidence="4" id="KW-1185">Reference proteome</keyword>
<feature type="region of interest" description="Disordered" evidence="1">
    <location>
        <begin position="293"/>
        <end position="444"/>
    </location>
</feature>
<evidence type="ECO:0000256" key="2">
    <source>
        <dbReference type="SAM" id="Phobius"/>
    </source>
</evidence>
<feature type="compositionally biased region" description="Low complexity" evidence="1">
    <location>
        <begin position="296"/>
        <end position="306"/>
    </location>
</feature>
<sequence length="795" mass="87599">MSHYDDASNFSDLSSLDGSDEFGRKLLQHTKDAQRISALTSSHAFRKAKPLPRAALSLDNLERNNVYNPPSHQPEHHPASLSGSTASDPPLNPPRAWGRKGRPNHAWMRQIHDQSLTNIQSSPNIDWADAANDSIYSSAHVSPPTRHAHTIERQAIVEERDSHIDQWNLDQDFSAASLLVSTPAVPSRSRLTIDQIREREVQIYEARASSSTRHQARQQTVNETVSPSYRDNYAGPSSAQGPKPTISNKENIPLAPRQSARSLYKTVETSEMPAITPRPAQRKADSLALLKRLSRTPSASPSPTSAKDTMPATNPPHQDTAWSDKYPKQSTRSLFRGDSPQAPEVVKGPELVYVEQGDSSQAPEVVEIPEPAPSEPMVTPSRPPERQLPAKTPVVMGAWIDTPQTTRQSNHAATSRVDRRPSEPVQSVAEDLHQRSISEPSLPSSALDAVLKDLRNGKRREDDDPTLGDSTIASLEDVMAPSADNTLRLDLPNVPLAQLPNSQANNKQDTTRVNTAKEKQEPKSGSKDDAQISQQDADLRQRWSALGGVKKMLSGTSVTSKPKSQTNNSRALDEAIASASRGSISRSSDTQGGHQHVAGTQCVQCGRPTSVLRAAWNEYWGWYFRRSTRAPLGFRLTWLGLACTLFWIWLVIEWTLSSIVSPPRFATKMHGFGVDPHAPRFPYVLPTLASRPLTPLISPLASSAAWLWTVVWGQQRYKYYPASPGAWGSAAKVKIGPPGPRSAYYTSNNIVDDVRWADQETAGHARHAQEDAQRNTWSAWETTGDGSMLEDEIII</sequence>
<reference evidence="3" key="1">
    <citation type="submission" date="2020-06" db="EMBL/GenBank/DDBJ databases">
        <authorList>
            <person name="Onetto C."/>
        </authorList>
    </citation>
    <scope>NUCLEOTIDE SEQUENCE</scope>
</reference>
<feature type="transmembrane region" description="Helical" evidence="2">
    <location>
        <begin position="632"/>
        <end position="652"/>
    </location>
</feature>
<feature type="compositionally biased region" description="Polar residues" evidence="1">
    <location>
        <begin position="311"/>
        <end position="321"/>
    </location>
</feature>
<keyword evidence="2" id="KW-0472">Membrane</keyword>
<evidence type="ECO:0000256" key="1">
    <source>
        <dbReference type="SAM" id="MobiDB-lite"/>
    </source>
</evidence>
<dbReference type="EMBL" id="CAINUL010000001">
    <property type="protein sequence ID" value="CAD0106810.1"/>
    <property type="molecule type" value="Genomic_DNA"/>
</dbReference>
<evidence type="ECO:0000313" key="4">
    <source>
        <dbReference type="Proteomes" id="UP000745764"/>
    </source>
</evidence>
<feature type="compositionally biased region" description="Polar residues" evidence="1">
    <location>
        <begin position="499"/>
        <end position="514"/>
    </location>
</feature>
<dbReference type="AlphaFoldDB" id="A0A9N8K9E6"/>
<keyword evidence="2" id="KW-0812">Transmembrane</keyword>
<protein>
    <submittedName>
        <fullName evidence="3">Uncharacterized protein</fullName>
    </submittedName>
</protein>
<organism evidence="3 4">
    <name type="scientific">Aureobasidium uvarum</name>
    <dbReference type="NCBI Taxonomy" id="2773716"/>
    <lineage>
        <taxon>Eukaryota</taxon>
        <taxon>Fungi</taxon>
        <taxon>Dikarya</taxon>
        <taxon>Ascomycota</taxon>
        <taxon>Pezizomycotina</taxon>
        <taxon>Dothideomycetes</taxon>
        <taxon>Dothideomycetidae</taxon>
        <taxon>Dothideales</taxon>
        <taxon>Saccotheciaceae</taxon>
        <taxon>Aureobasidium</taxon>
    </lineage>
</organism>
<feature type="region of interest" description="Disordered" evidence="1">
    <location>
        <begin position="55"/>
        <end position="102"/>
    </location>
</feature>
<feature type="compositionally biased region" description="Polar residues" evidence="1">
    <location>
        <begin position="208"/>
        <end position="250"/>
    </location>
</feature>
<feature type="compositionally biased region" description="Basic and acidic residues" evidence="1">
    <location>
        <begin position="515"/>
        <end position="530"/>
    </location>
</feature>
<accession>A0A9N8K9E6</accession>
<keyword evidence="2" id="KW-1133">Transmembrane helix</keyword>
<dbReference type="Proteomes" id="UP000745764">
    <property type="component" value="Unassembled WGS sequence"/>
</dbReference>
<feature type="region of interest" description="Disordered" evidence="1">
    <location>
        <begin position="1"/>
        <end position="20"/>
    </location>
</feature>
<feature type="region of interest" description="Disordered" evidence="1">
    <location>
        <begin position="497"/>
        <end position="537"/>
    </location>
</feature>
<evidence type="ECO:0000313" key="3">
    <source>
        <dbReference type="EMBL" id="CAD0106810.1"/>
    </source>
</evidence>
<gene>
    <name evidence="3" type="ORF">AWRI4620_LOCUS1065</name>
</gene>
<feature type="region of interest" description="Disordered" evidence="1">
    <location>
        <begin position="207"/>
        <end position="258"/>
    </location>
</feature>